<dbReference type="SMART" id="SM00897">
    <property type="entry name" value="FIST"/>
    <property type="match status" value="1"/>
</dbReference>
<evidence type="ECO:0000256" key="2">
    <source>
        <dbReference type="ARBA" id="ARBA00034247"/>
    </source>
</evidence>
<proteinExistence type="predicted"/>
<dbReference type="InterPro" id="IPR019494">
    <property type="entry name" value="FIST_C"/>
</dbReference>
<dbReference type="InterPro" id="IPR050469">
    <property type="entry name" value="Diguanylate_Cyclase"/>
</dbReference>
<dbReference type="InterPro" id="IPR043128">
    <property type="entry name" value="Rev_trsase/Diguanyl_cyclase"/>
</dbReference>
<dbReference type="PANTHER" id="PTHR45138:SF9">
    <property type="entry name" value="DIGUANYLATE CYCLASE DGCM-RELATED"/>
    <property type="match status" value="1"/>
</dbReference>
<dbReference type="Pfam" id="PF00990">
    <property type="entry name" value="GGDEF"/>
    <property type="match status" value="1"/>
</dbReference>
<keyword evidence="5" id="KW-1185">Reference proteome</keyword>
<gene>
    <name evidence="4" type="ORF">JYB87_16275</name>
</gene>
<dbReference type="SUPFAM" id="SSF55073">
    <property type="entry name" value="Nucleotide cyclase"/>
    <property type="match status" value="1"/>
</dbReference>
<dbReference type="Pfam" id="PF10442">
    <property type="entry name" value="FIST_C"/>
    <property type="match status" value="1"/>
</dbReference>
<dbReference type="NCBIfam" id="TIGR00254">
    <property type="entry name" value="GGDEF"/>
    <property type="match status" value="1"/>
</dbReference>
<evidence type="ECO:0000256" key="1">
    <source>
        <dbReference type="ARBA" id="ARBA00012528"/>
    </source>
</evidence>
<feature type="domain" description="GGDEF" evidence="3">
    <location>
        <begin position="455"/>
        <end position="587"/>
    </location>
</feature>
<evidence type="ECO:0000259" key="3">
    <source>
        <dbReference type="PROSITE" id="PS50887"/>
    </source>
</evidence>
<dbReference type="SMART" id="SM00267">
    <property type="entry name" value="GGDEF"/>
    <property type="match status" value="1"/>
</dbReference>
<dbReference type="Gene3D" id="3.30.70.270">
    <property type="match status" value="1"/>
</dbReference>
<evidence type="ECO:0000313" key="4">
    <source>
        <dbReference type="EMBL" id="QSX33260.1"/>
    </source>
</evidence>
<dbReference type="PANTHER" id="PTHR45138">
    <property type="entry name" value="REGULATORY COMPONENTS OF SENSORY TRANSDUCTION SYSTEM"/>
    <property type="match status" value="1"/>
</dbReference>
<comment type="catalytic activity">
    <reaction evidence="2">
        <text>2 GTP = 3',3'-c-di-GMP + 2 diphosphate</text>
        <dbReference type="Rhea" id="RHEA:24898"/>
        <dbReference type="ChEBI" id="CHEBI:33019"/>
        <dbReference type="ChEBI" id="CHEBI:37565"/>
        <dbReference type="ChEBI" id="CHEBI:58805"/>
        <dbReference type="EC" id="2.7.7.65"/>
    </reaction>
</comment>
<dbReference type="InterPro" id="IPR029787">
    <property type="entry name" value="Nucleotide_cyclase"/>
</dbReference>
<sequence length="587" mass="64577">MEHVVLTVQSQNQLQQALQQLDSSWLNLPSGRVLAQVYSRNLESGWLLSVSAELRAKLPNITVVGCSAMGIVSAGSDWNNATVVSLLRFDKSSFVATLLQSSPDDEYLDGRNMAAELAIKQRDLQGVLLLSNPTKLATTRLLRGMSDELVNLPIFGGLAGDFSQKLSTSVMLDQALSDAGSVIVAFYGEALRIKTFNYLGWTPFGEGMTVTSTQGDVVKTIDNIAAYDLYNYFIGIEKTGFFSSAMEFPLMANHGGKLVARVPIAVGEAHELVFLAQLEPGDTVQFGYGDVNSILSDLSFARHDLISFGPEAILVFSCCCRQSFLQDDPRAEIQPFEDVAAVAGFFTYGEIDTANVPRDVLNATIVSVGFSEEPAPAAEEDDWLITERAEMKMSRNLNRLQRLMCFISRMTEKLNAKNQELTRLAQLDSLTGVLNRRAFEEQLAQEFQHCRMISAPLSLLKIDLDGFKQLNEDFGHAIGDQLLCNLVDIVNRCVRHTDGFARYESDCFMLLLPQLHYGEALVIAERIRAGVAQSLTIKGIPELPKVTCSIGVAKFHDEQDTLDALLSRVDFAISRAKSAGRNCVKGE</sequence>
<dbReference type="InterPro" id="IPR013702">
    <property type="entry name" value="FIST_domain_N"/>
</dbReference>
<dbReference type="SMART" id="SM01204">
    <property type="entry name" value="FIST_C"/>
    <property type="match status" value="1"/>
</dbReference>
<name>A0ABX7QRC5_9GAMM</name>
<dbReference type="Proteomes" id="UP000662770">
    <property type="component" value="Chromosome"/>
</dbReference>
<accession>A0ABX7QRC5</accession>
<dbReference type="Pfam" id="PF08495">
    <property type="entry name" value="FIST"/>
    <property type="match status" value="1"/>
</dbReference>
<dbReference type="EC" id="2.7.7.65" evidence="1"/>
<dbReference type="InterPro" id="IPR000160">
    <property type="entry name" value="GGDEF_dom"/>
</dbReference>
<dbReference type="EMBL" id="CP071503">
    <property type="protein sequence ID" value="QSX33260.1"/>
    <property type="molecule type" value="Genomic_DNA"/>
</dbReference>
<dbReference type="CDD" id="cd01949">
    <property type="entry name" value="GGDEF"/>
    <property type="match status" value="1"/>
</dbReference>
<dbReference type="RefSeq" id="WP_207354493.1">
    <property type="nucleotide sequence ID" value="NZ_CP071503.1"/>
</dbReference>
<protein>
    <recommendedName>
        <fullName evidence="1">diguanylate cyclase</fullName>
        <ecNumber evidence="1">2.7.7.65</ecNumber>
    </recommendedName>
</protein>
<evidence type="ECO:0000313" key="5">
    <source>
        <dbReference type="Proteomes" id="UP000662770"/>
    </source>
</evidence>
<organism evidence="4 5">
    <name type="scientific">Shewanella avicenniae</name>
    <dbReference type="NCBI Taxonomy" id="2814294"/>
    <lineage>
        <taxon>Bacteria</taxon>
        <taxon>Pseudomonadati</taxon>
        <taxon>Pseudomonadota</taxon>
        <taxon>Gammaproteobacteria</taxon>
        <taxon>Alteromonadales</taxon>
        <taxon>Shewanellaceae</taxon>
        <taxon>Shewanella</taxon>
    </lineage>
</organism>
<dbReference type="PROSITE" id="PS50887">
    <property type="entry name" value="GGDEF"/>
    <property type="match status" value="1"/>
</dbReference>
<reference evidence="4 5" key="1">
    <citation type="submission" date="2021-03" db="EMBL/GenBank/DDBJ databases">
        <title>Novel species identification of genus Shewanella.</title>
        <authorList>
            <person name="Liu G."/>
            <person name="Zhang Q."/>
        </authorList>
    </citation>
    <scope>NUCLEOTIDE SEQUENCE [LARGE SCALE GENOMIC DNA]</scope>
    <source>
        <strain evidence="4 5">FJAT-51800</strain>
    </source>
</reference>